<organism evidence="2 3">
    <name type="scientific">Trichostrongylus colubriformis</name>
    <name type="common">Black scour worm</name>
    <dbReference type="NCBI Taxonomy" id="6319"/>
    <lineage>
        <taxon>Eukaryota</taxon>
        <taxon>Metazoa</taxon>
        <taxon>Ecdysozoa</taxon>
        <taxon>Nematoda</taxon>
        <taxon>Chromadorea</taxon>
        <taxon>Rhabditida</taxon>
        <taxon>Rhabditina</taxon>
        <taxon>Rhabditomorpha</taxon>
        <taxon>Strongyloidea</taxon>
        <taxon>Trichostrongylidae</taxon>
        <taxon>Trichostrongylus</taxon>
    </lineage>
</organism>
<dbReference type="Proteomes" id="UP001331761">
    <property type="component" value="Unassembled WGS sequence"/>
</dbReference>
<evidence type="ECO:0000313" key="2">
    <source>
        <dbReference type="EMBL" id="KAK5974885.1"/>
    </source>
</evidence>
<gene>
    <name evidence="2" type="ORF">GCK32_019157</name>
</gene>
<evidence type="ECO:0000256" key="1">
    <source>
        <dbReference type="SAM" id="SignalP"/>
    </source>
</evidence>
<feature type="signal peptide" evidence="1">
    <location>
        <begin position="1"/>
        <end position="18"/>
    </location>
</feature>
<dbReference type="EMBL" id="WIXE01013694">
    <property type="protein sequence ID" value="KAK5974885.1"/>
    <property type="molecule type" value="Genomic_DNA"/>
</dbReference>
<keyword evidence="1" id="KW-0732">Signal</keyword>
<name>A0AAN8FD78_TRICO</name>
<proteinExistence type="predicted"/>
<protein>
    <submittedName>
        <fullName evidence="2">Uncharacterized protein</fullName>
    </submittedName>
</protein>
<accession>A0AAN8FD78</accession>
<dbReference type="AlphaFoldDB" id="A0AAN8FD78"/>
<comment type="caution">
    <text evidence="2">The sequence shown here is derived from an EMBL/GenBank/DDBJ whole genome shotgun (WGS) entry which is preliminary data.</text>
</comment>
<keyword evidence="3" id="KW-1185">Reference proteome</keyword>
<feature type="chain" id="PRO_5042839219" evidence="1">
    <location>
        <begin position="19"/>
        <end position="227"/>
    </location>
</feature>
<sequence length="227" mass="26409">MAALMPLSLVFLSLHVLCDEPVPTFYSSNTYSGWRFVLSPNIDGCPAAAVKSSTRGLRRTYLHMVLYHKHTRHIVRRTSWLSVHPTTDAEFFFYYDGNFTSSIYAFGVYFLVLRSGQERKNENPVSNPYVRDTTDIYHSGKHSGVIEEVTGIGSDFSRMYYEAPHMYHYFFEYKDPSGKVSRVWEYKPESCAKTAQWFSNEGFYKLESDTHELTPIYYHPDVADIFY</sequence>
<evidence type="ECO:0000313" key="3">
    <source>
        <dbReference type="Proteomes" id="UP001331761"/>
    </source>
</evidence>
<reference evidence="2 3" key="1">
    <citation type="submission" date="2019-10" db="EMBL/GenBank/DDBJ databases">
        <title>Assembly and Annotation for the nematode Trichostrongylus colubriformis.</title>
        <authorList>
            <person name="Martin J."/>
        </authorList>
    </citation>
    <scope>NUCLEOTIDE SEQUENCE [LARGE SCALE GENOMIC DNA]</scope>
    <source>
        <strain evidence="2">G859</strain>
        <tissue evidence="2">Whole worm</tissue>
    </source>
</reference>